<sequence length="241" mass="26747">MFENKTITALRDGLPLPGKSIPPVFPVGPVIKTNMGSKLEDESGCLSWLNGQPSESVVFLCFGSLGRFSATQLTDMAVGLENSGHRFLWVVRDPPDNNGDEKNKERELEEILPKGFLERTKERGLVVKRWAPQMTILSHDSVGGFVTHCGWSSVMEAISNGVPMLGWPLYADQRMSKIFLVEGLKVALSFRESKDGFVSATELENRVKELMDSDSVKGKEVREWVWQLKEGAVAAKKVGLH</sequence>
<organism evidence="5 6">
    <name type="scientific">Cannabis sativa</name>
    <name type="common">Hemp</name>
    <name type="synonym">Marijuana</name>
    <dbReference type="NCBI Taxonomy" id="3483"/>
    <lineage>
        <taxon>Eukaryota</taxon>
        <taxon>Viridiplantae</taxon>
        <taxon>Streptophyta</taxon>
        <taxon>Embryophyta</taxon>
        <taxon>Tracheophyta</taxon>
        <taxon>Spermatophyta</taxon>
        <taxon>Magnoliopsida</taxon>
        <taxon>eudicotyledons</taxon>
        <taxon>Gunneridae</taxon>
        <taxon>Pentapetalae</taxon>
        <taxon>rosids</taxon>
        <taxon>fabids</taxon>
        <taxon>Rosales</taxon>
        <taxon>Cannabaceae</taxon>
        <taxon>Cannabis</taxon>
    </lineage>
</organism>
<dbReference type="Gene3D" id="3.40.50.2000">
    <property type="entry name" value="Glycogen Phosphorylase B"/>
    <property type="match status" value="2"/>
</dbReference>
<dbReference type="AlphaFoldDB" id="A0A803PQ91"/>
<dbReference type="OrthoDB" id="5835829at2759"/>
<dbReference type="SUPFAM" id="SSF53756">
    <property type="entry name" value="UDP-Glycosyltransferase/glycogen phosphorylase"/>
    <property type="match status" value="1"/>
</dbReference>
<keyword evidence="6" id="KW-1185">Reference proteome</keyword>
<evidence type="ECO:0000256" key="3">
    <source>
        <dbReference type="ARBA" id="ARBA00022679"/>
    </source>
</evidence>
<proteinExistence type="inferred from homology"/>
<keyword evidence="2 4" id="KW-0328">Glycosyltransferase</keyword>
<name>A0A803PQ91_CANSA</name>
<dbReference type="Pfam" id="PF00201">
    <property type="entry name" value="UDPGT"/>
    <property type="match status" value="1"/>
</dbReference>
<protein>
    <submittedName>
        <fullName evidence="5">Uncharacterized protein</fullName>
    </submittedName>
</protein>
<evidence type="ECO:0000256" key="1">
    <source>
        <dbReference type="ARBA" id="ARBA00009995"/>
    </source>
</evidence>
<evidence type="ECO:0000313" key="5">
    <source>
        <dbReference type="EnsemblPlants" id="cds.evm.model.05.389"/>
    </source>
</evidence>
<dbReference type="InterPro" id="IPR002213">
    <property type="entry name" value="UDP_glucos_trans"/>
</dbReference>
<reference evidence="5" key="1">
    <citation type="submission" date="2018-11" db="EMBL/GenBank/DDBJ databases">
        <authorList>
            <person name="Grassa J C."/>
        </authorList>
    </citation>
    <scope>NUCLEOTIDE SEQUENCE [LARGE SCALE GENOMIC DNA]</scope>
</reference>
<dbReference type="PANTHER" id="PTHR48048:SF33">
    <property type="entry name" value="ISOFLAVONE 7-O-GLUCOSYLTRANSFERASE 1"/>
    <property type="match status" value="1"/>
</dbReference>
<keyword evidence="3 4" id="KW-0808">Transferase</keyword>
<dbReference type="InterPro" id="IPR050481">
    <property type="entry name" value="UDP-glycosyltransf_plant"/>
</dbReference>
<evidence type="ECO:0000256" key="2">
    <source>
        <dbReference type="ARBA" id="ARBA00022676"/>
    </source>
</evidence>
<dbReference type="InterPro" id="IPR035595">
    <property type="entry name" value="UDP_glycos_trans_CS"/>
</dbReference>
<dbReference type="PROSITE" id="PS00375">
    <property type="entry name" value="UDPGT"/>
    <property type="match status" value="1"/>
</dbReference>
<dbReference type="Proteomes" id="UP000596661">
    <property type="component" value="Chromosome 5"/>
</dbReference>
<dbReference type="GO" id="GO:0035251">
    <property type="term" value="F:UDP-glucosyltransferase activity"/>
    <property type="evidence" value="ECO:0007669"/>
    <property type="project" value="InterPro"/>
</dbReference>
<dbReference type="FunFam" id="3.40.50.2000:FF:000020">
    <property type="entry name" value="Glycosyltransferase"/>
    <property type="match status" value="1"/>
</dbReference>
<dbReference type="CDD" id="cd03784">
    <property type="entry name" value="GT1_Gtf-like"/>
    <property type="match status" value="1"/>
</dbReference>
<comment type="similarity">
    <text evidence="1 4">Belongs to the UDP-glycosyltransferase family.</text>
</comment>
<dbReference type="Gramene" id="evm.model.05.389">
    <property type="protein sequence ID" value="cds.evm.model.05.389"/>
    <property type="gene ID" value="evm.TU.05.389"/>
</dbReference>
<reference evidence="5" key="2">
    <citation type="submission" date="2021-03" db="UniProtKB">
        <authorList>
            <consortium name="EnsemblPlants"/>
        </authorList>
    </citation>
    <scope>IDENTIFICATION</scope>
</reference>
<accession>A0A803PQ91</accession>
<evidence type="ECO:0000313" key="6">
    <source>
        <dbReference type="Proteomes" id="UP000596661"/>
    </source>
</evidence>
<dbReference type="EMBL" id="UZAU01000419">
    <property type="status" value="NOT_ANNOTATED_CDS"/>
    <property type="molecule type" value="Genomic_DNA"/>
</dbReference>
<evidence type="ECO:0000256" key="4">
    <source>
        <dbReference type="RuleBase" id="RU003718"/>
    </source>
</evidence>
<dbReference type="PANTHER" id="PTHR48048">
    <property type="entry name" value="GLYCOSYLTRANSFERASE"/>
    <property type="match status" value="1"/>
</dbReference>
<dbReference type="EnsemblPlants" id="evm.model.05.389">
    <property type="protein sequence ID" value="cds.evm.model.05.389"/>
    <property type="gene ID" value="evm.TU.05.389"/>
</dbReference>
<dbReference type="OMA" id="VAKKVWW"/>